<organism evidence="2 3">
    <name type="scientific">Luedemannella flava</name>
    <dbReference type="NCBI Taxonomy" id="349316"/>
    <lineage>
        <taxon>Bacteria</taxon>
        <taxon>Bacillati</taxon>
        <taxon>Actinomycetota</taxon>
        <taxon>Actinomycetes</taxon>
        <taxon>Micromonosporales</taxon>
        <taxon>Micromonosporaceae</taxon>
        <taxon>Luedemannella</taxon>
    </lineage>
</organism>
<proteinExistence type="predicted"/>
<gene>
    <name evidence="2" type="ORF">GCM10009682_01190</name>
</gene>
<evidence type="ECO:0000256" key="1">
    <source>
        <dbReference type="SAM" id="SignalP"/>
    </source>
</evidence>
<dbReference type="Proteomes" id="UP001500218">
    <property type="component" value="Unassembled WGS sequence"/>
</dbReference>
<reference evidence="2 3" key="1">
    <citation type="journal article" date="2019" name="Int. J. Syst. Evol. Microbiol.">
        <title>The Global Catalogue of Microorganisms (GCM) 10K type strain sequencing project: providing services to taxonomists for standard genome sequencing and annotation.</title>
        <authorList>
            <consortium name="The Broad Institute Genomics Platform"/>
            <consortium name="The Broad Institute Genome Sequencing Center for Infectious Disease"/>
            <person name="Wu L."/>
            <person name="Ma J."/>
        </authorList>
    </citation>
    <scope>NUCLEOTIDE SEQUENCE [LARGE SCALE GENOMIC DNA]</scope>
    <source>
        <strain evidence="2 3">JCM 13250</strain>
    </source>
</reference>
<dbReference type="RefSeq" id="WP_344125019.1">
    <property type="nucleotide sequence ID" value="NZ_BAAALT010000003.1"/>
</dbReference>
<keyword evidence="1" id="KW-0732">Signal</keyword>
<protein>
    <submittedName>
        <fullName evidence="2">Uncharacterized protein</fullName>
    </submittedName>
</protein>
<evidence type="ECO:0000313" key="3">
    <source>
        <dbReference type="Proteomes" id="UP001500218"/>
    </source>
</evidence>
<sequence length="296" mass="31346">MQLFRGNVATDINGRTLARVGIAAALACLTVFSMSSPALADPQPDNPVEHPTAGWSGQWQFSGPHAWSLTMTMPGAVVAITGWDEDNSRYFSGTITDTTSVKRCSTIKFYEGGGMAYYTACDGTVSFSQFDNTPGTYDFELRQSGDYHEGTNQNLWNAVSYLTVPSTKYHAELRATGTGASWNYVSASQVNYWIIRPGGSVFGTANGDGAGARSTSATIYAAECTRTRIADSGDTVVATKDVCAGQSPGTISASNFGGYHGFEVENCVVRPLVTVVGGGTTVGRPGPQHCVPLNVR</sequence>
<feature type="chain" id="PRO_5046844580" evidence="1">
    <location>
        <begin position="41"/>
        <end position="296"/>
    </location>
</feature>
<accession>A0ABN2LBT2</accession>
<keyword evidence="3" id="KW-1185">Reference proteome</keyword>
<name>A0ABN2LBT2_9ACTN</name>
<dbReference type="EMBL" id="BAAALT010000003">
    <property type="protein sequence ID" value="GAA1782886.1"/>
    <property type="molecule type" value="Genomic_DNA"/>
</dbReference>
<evidence type="ECO:0000313" key="2">
    <source>
        <dbReference type="EMBL" id="GAA1782886.1"/>
    </source>
</evidence>
<comment type="caution">
    <text evidence="2">The sequence shown here is derived from an EMBL/GenBank/DDBJ whole genome shotgun (WGS) entry which is preliminary data.</text>
</comment>
<feature type="signal peptide" evidence="1">
    <location>
        <begin position="1"/>
        <end position="40"/>
    </location>
</feature>